<protein>
    <submittedName>
        <fullName evidence="5">Potassium channel protein</fullName>
    </submittedName>
</protein>
<dbReference type="SUPFAM" id="SSF81324">
    <property type="entry name" value="Voltage-gated potassium channels"/>
    <property type="match status" value="1"/>
</dbReference>
<dbReference type="Pfam" id="PF07885">
    <property type="entry name" value="Ion_trans_2"/>
    <property type="match status" value="1"/>
</dbReference>
<keyword evidence="2" id="KW-0812">Transmembrane</keyword>
<dbReference type="InterPro" id="IPR006037">
    <property type="entry name" value="RCK_C"/>
</dbReference>
<dbReference type="SUPFAM" id="SSF116726">
    <property type="entry name" value="TrkA C-terminal domain-like"/>
    <property type="match status" value="1"/>
</dbReference>
<accession>A0A934NU25</accession>
<keyword evidence="5" id="KW-0813">Transport</keyword>
<organism evidence="5 6">
    <name type="scientific">Antrihabitans stalagmiti</name>
    <dbReference type="NCBI Taxonomy" id="2799499"/>
    <lineage>
        <taxon>Bacteria</taxon>
        <taxon>Bacillati</taxon>
        <taxon>Actinomycetota</taxon>
        <taxon>Actinomycetes</taxon>
        <taxon>Mycobacteriales</taxon>
        <taxon>Nocardiaceae</taxon>
        <taxon>Antrihabitans</taxon>
    </lineage>
</organism>
<dbReference type="Gene3D" id="3.40.50.720">
    <property type="entry name" value="NAD(P)-binding Rossmann-like Domain"/>
    <property type="match status" value="1"/>
</dbReference>
<feature type="transmembrane region" description="Helical" evidence="2">
    <location>
        <begin position="12"/>
        <end position="33"/>
    </location>
</feature>
<dbReference type="InterPro" id="IPR036291">
    <property type="entry name" value="NAD(P)-bd_dom_sf"/>
</dbReference>
<dbReference type="Proteomes" id="UP000655868">
    <property type="component" value="Unassembled WGS sequence"/>
</dbReference>
<gene>
    <name evidence="5" type="ORF">JGU71_20655</name>
</gene>
<comment type="subcellular location">
    <subcellularLocation>
        <location evidence="1">Cell membrane</location>
        <topology evidence="1">Multi-pass membrane protein</topology>
    </subcellularLocation>
</comment>
<dbReference type="Gene3D" id="3.30.70.1450">
    <property type="entry name" value="Regulator of K+ conductance, C-terminal domain"/>
    <property type="match status" value="1"/>
</dbReference>
<proteinExistence type="predicted"/>
<dbReference type="InterPro" id="IPR050721">
    <property type="entry name" value="Trk_Ktr_HKT_K-transport"/>
</dbReference>
<dbReference type="SUPFAM" id="SSF51735">
    <property type="entry name" value="NAD(P)-binding Rossmann-fold domains"/>
    <property type="match status" value="1"/>
</dbReference>
<evidence type="ECO:0000256" key="1">
    <source>
        <dbReference type="ARBA" id="ARBA00004651"/>
    </source>
</evidence>
<comment type="caution">
    <text evidence="5">The sequence shown here is derived from an EMBL/GenBank/DDBJ whole genome shotgun (WGS) entry which is preliminary data.</text>
</comment>
<dbReference type="RefSeq" id="WP_199706186.1">
    <property type="nucleotide sequence ID" value="NZ_JAEMNV010000007.1"/>
</dbReference>
<sequence length="346" mass="37081">MSSIRRAARAIAAFLVVVVIGTAGYVILGFGLLDALYQTVTTITTVGFREVHPLDSSGQIFTIVLILCGFGTALYAFGLVLETLLEGHLQQHLERRKMEREIGRTNGHVIVCGYGRSGRAAADYVASEGRQLVVVDRDPERVRMAPYPSVVGDVTDDEVLLAAGIERAQALIAALDDDADNVYVTLSSRALRSDLVIVARARAEAAKAKLLRAGADRAVNPQLNGGRRMGGFALSPHVAEFLDVVMHDETLDYRIEQFELGETAPAARKTLAQLDIQSSAGAKLLAVRSVGGRFVTDLSADTLLEPQTVLIVLGNAVQLAAVRQLMSEPVEGRDATKGIGAEALRH</sequence>
<keyword evidence="5" id="KW-0406">Ion transport</keyword>
<keyword evidence="2" id="KW-1133">Transmembrane helix</keyword>
<dbReference type="GO" id="GO:0006813">
    <property type="term" value="P:potassium ion transport"/>
    <property type="evidence" value="ECO:0007669"/>
    <property type="project" value="InterPro"/>
</dbReference>
<dbReference type="InterPro" id="IPR003148">
    <property type="entry name" value="RCK_N"/>
</dbReference>
<evidence type="ECO:0000256" key="2">
    <source>
        <dbReference type="SAM" id="Phobius"/>
    </source>
</evidence>
<feature type="domain" description="RCK N-terminal" evidence="3">
    <location>
        <begin position="106"/>
        <end position="219"/>
    </location>
</feature>
<reference evidence="5" key="1">
    <citation type="submission" date="2020-12" db="EMBL/GenBank/DDBJ databases">
        <title>Antrihabitans popcorni sp. nov. and Antrihabitans auranticaus sp. nov., isolated from a larva cave.</title>
        <authorList>
            <person name="Lee S.D."/>
            <person name="Kim I.S."/>
        </authorList>
    </citation>
    <scope>NUCLEOTIDE SEQUENCE</scope>
    <source>
        <strain evidence="5">YC3-6</strain>
    </source>
</reference>
<dbReference type="PANTHER" id="PTHR43833:SF9">
    <property type="entry name" value="POTASSIUM CHANNEL PROTEIN YUGO-RELATED"/>
    <property type="match status" value="1"/>
</dbReference>
<dbReference type="InterPro" id="IPR013099">
    <property type="entry name" value="K_chnl_dom"/>
</dbReference>
<dbReference type="AlphaFoldDB" id="A0A934NU25"/>
<dbReference type="PANTHER" id="PTHR43833">
    <property type="entry name" value="POTASSIUM CHANNEL PROTEIN 2-RELATED-RELATED"/>
    <property type="match status" value="1"/>
</dbReference>
<dbReference type="PROSITE" id="PS51202">
    <property type="entry name" value="RCK_C"/>
    <property type="match status" value="1"/>
</dbReference>
<dbReference type="GO" id="GO:0005886">
    <property type="term" value="C:plasma membrane"/>
    <property type="evidence" value="ECO:0007669"/>
    <property type="project" value="UniProtKB-SubCell"/>
</dbReference>
<keyword evidence="2" id="KW-0472">Membrane</keyword>
<dbReference type="PROSITE" id="PS51201">
    <property type="entry name" value="RCK_N"/>
    <property type="match status" value="1"/>
</dbReference>
<keyword evidence="5" id="KW-0407">Ion channel</keyword>
<dbReference type="EMBL" id="JAEMNV010000007">
    <property type="protein sequence ID" value="MBJ8341299.1"/>
    <property type="molecule type" value="Genomic_DNA"/>
</dbReference>
<evidence type="ECO:0000313" key="6">
    <source>
        <dbReference type="Proteomes" id="UP000655868"/>
    </source>
</evidence>
<evidence type="ECO:0000259" key="4">
    <source>
        <dbReference type="PROSITE" id="PS51202"/>
    </source>
</evidence>
<feature type="domain" description="RCK C-terminal" evidence="4">
    <location>
        <begin position="243"/>
        <end position="328"/>
    </location>
</feature>
<feature type="transmembrane region" description="Helical" evidence="2">
    <location>
        <begin position="60"/>
        <end position="85"/>
    </location>
</feature>
<keyword evidence="6" id="KW-1185">Reference proteome</keyword>
<evidence type="ECO:0000313" key="5">
    <source>
        <dbReference type="EMBL" id="MBJ8341299.1"/>
    </source>
</evidence>
<dbReference type="Pfam" id="PF02254">
    <property type="entry name" value="TrkA_N"/>
    <property type="match status" value="1"/>
</dbReference>
<evidence type="ECO:0000259" key="3">
    <source>
        <dbReference type="PROSITE" id="PS51201"/>
    </source>
</evidence>
<dbReference type="Gene3D" id="1.10.287.70">
    <property type="match status" value="1"/>
</dbReference>
<name>A0A934NU25_9NOCA</name>
<dbReference type="InterPro" id="IPR036721">
    <property type="entry name" value="RCK_C_sf"/>
</dbReference>
<dbReference type="GO" id="GO:0008324">
    <property type="term" value="F:monoatomic cation transmembrane transporter activity"/>
    <property type="evidence" value="ECO:0007669"/>
    <property type="project" value="InterPro"/>
</dbReference>